<reference evidence="7 8" key="1">
    <citation type="submission" date="2019-04" db="EMBL/GenBank/DDBJ databases">
        <authorList>
            <person name="Van Vliet M D."/>
        </authorList>
    </citation>
    <scope>NUCLEOTIDE SEQUENCE [LARGE SCALE GENOMIC DNA]</scope>
    <source>
        <strain evidence="7 8">F1</strain>
    </source>
</reference>
<gene>
    <name evidence="7" type="ORF">PDESU_04953</name>
</gene>
<evidence type="ECO:0000256" key="5">
    <source>
        <dbReference type="SAM" id="Coils"/>
    </source>
</evidence>
<evidence type="ECO:0000256" key="3">
    <source>
        <dbReference type="ARBA" id="ARBA00022801"/>
    </source>
</evidence>
<evidence type="ECO:0000256" key="1">
    <source>
        <dbReference type="ARBA" id="ARBA00008779"/>
    </source>
</evidence>
<dbReference type="PROSITE" id="PS00149">
    <property type="entry name" value="SULFATASE_2"/>
    <property type="match status" value="1"/>
</dbReference>
<dbReference type="EMBL" id="CAAHFG010000003">
    <property type="protein sequence ID" value="VGO16362.1"/>
    <property type="molecule type" value="Genomic_DNA"/>
</dbReference>
<protein>
    <submittedName>
        <fullName evidence="7">Arylsulfatase</fullName>
    </submittedName>
</protein>
<evidence type="ECO:0000256" key="2">
    <source>
        <dbReference type="ARBA" id="ARBA00022729"/>
    </source>
</evidence>
<feature type="domain" description="Sulfatase N-terminal" evidence="6">
    <location>
        <begin position="25"/>
        <end position="400"/>
    </location>
</feature>
<dbReference type="AlphaFoldDB" id="A0A6C2U8C5"/>
<dbReference type="Pfam" id="PF00884">
    <property type="entry name" value="Sulfatase"/>
    <property type="match status" value="1"/>
</dbReference>
<keyword evidence="2" id="KW-0732">Signal</keyword>
<evidence type="ECO:0000256" key="4">
    <source>
        <dbReference type="ARBA" id="ARBA00023180"/>
    </source>
</evidence>
<name>A0A6C2U8C5_PONDE</name>
<dbReference type="Proteomes" id="UP000366872">
    <property type="component" value="Unassembled WGS sequence"/>
</dbReference>
<dbReference type="GO" id="GO:0016787">
    <property type="term" value="F:hydrolase activity"/>
    <property type="evidence" value="ECO:0007669"/>
    <property type="project" value="UniProtKB-KW"/>
</dbReference>
<dbReference type="InterPro" id="IPR017850">
    <property type="entry name" value="Alkaline_phosphatase_core_sf"/>
</dbReference>
<feature type="coiled-coil region" evidence="5">
    <location>
        <begin position="492"/>
        <end position="519"/>
    </location>
</feature>
<dbReference type="PROSITE" id="PS00523">
    <property type="entry name" value="SULFATASE_1"/>
    <property type="match status" value="1"/>
</dbReference>
<sequence length="568" mass="65611">MNTIKFLLVVWVIAMLGGNARASKPNILFIMSDDHTSQAIGAYGSRLAKLNPTPTIDKLAEEGMVMENAFCHNAICTPSRACIMTGQYSSINGCPTLNDPLPEEKQYLAHEMKKAGYQTAVIGKWHLKALPTAFDYYKVLQGQGDYFDPFFFETGATGVIKRQMTWGNKPWKTFEGAVEMKGHSTDCIADSALEWFKEKRDPDQPFFLKLHFKAPHDYFEYAPRYESYLEDVEIPEPSNLWKRESNGSLATRGHNDELLPYIGTSVGRRNLRRNYAEDEKTPWADKMDHSLNDEDIKRQAYQLYLKAYLRCVKGVDDNLKRVVDYLKAEGLYDNTVIMYTGDQGFYLGEHDYIDKRWAYEESMRMPFIVRYPKSIPAGSRTDAVVENVDYAPTMLEFAGVETPDYMQGRSFKSIIETGKESNDWKKAAYYHYQMHMSAHDNPAHIAIRTKRYKLILFYGTGWKGESEPDTPPAWELYDLKQDPSENNNVYDNPEYAEVVQELKDDLKALRKQYKVDGSEFAYNKVINEFWEYGVAERIRAIEISNQMVQKHKDGTWTHNVKRTPKKKK</sequence>
<keyword evidence="8" id="KW-1185">Reference proteome</keyword>
<dbReference type="SUPFAM" id="SSF53649">
    <property type="entry name" value="Alkaline phosphatase-like"/>
    <property type="match status" value="1"/>
</dbReference>
<organism evidence="7 8">
    <name type="scientific">Pontiella desulfatans</name>
    <dbReference type="NCBI Taxonomy" id="2750659"/>
    <lineage>
        <taxon>Bacteria</taxon>
        <taxon>Pseudomonadati</taxon>
        <taxon>Kiritimatiellota</taxon>
        <taxon>Kiritimatiellia</taxon>
        <taxon>Kiritimatiellales</taxon>
        <taxon>Pontiellaceae</taxon>
        <taxon>Pontiella</taxon>
    </lineage>
</organism>
<evidence type="ECO:0000313" key="7">
    <source>
        <dbReference type="EMBL" id="VGO16362.1"/>
    </source>
</evidence>
<evidence type="ECO:0000259" key="6">
    <source>
        <dbReference type="Pfam" id="PF00884"/>
    </source>
</evidence>
<keyword evidence="4" id="KW-0325">Glycoprotein</keyword>
<proteinExistence type="inferred from homology"/>
<dbReference type="InterPro" id="IPR000917">
    <property type="entry name" value="Sulfatase_N"/>
</dbReference>
<comment type="similarity">
    <text evidence="1">Belongs to the sulfatase family.</text>
</comment>
<accession>A0A6C2U8C5</accession>
<dbReference type="CDD" id="cd16031">
    <property type="entry name" value="G6S_like"/>
    <property type="match status" value="1"/>
</dbReference>
<keyword evidence="5" id="KW-0175">Coiled coil</keyword>
<evidence type="ECO:0000313" key="8">
    <source>
        <dbReference type="Proteomes" id="UP000366872"/>
    </source>
</evidence>
<dbReference type="PANTHER" id="PTHR43108">
    <property type="entry name" value="N-ACETYLGLUCOSAMINE-6-SULFATASE FAMILY MEMBER"/>
    <property type="match status" value="1"/>
</dbReference>
<dbReference type="InterPro" id="IPR024607">
    <property type="entry name" value="Sulfatase_CS"/>
</dbReference>
<dbReference type="PANTHER" id="PTHR43108:SF6">
    <property type="entry name" value="N-SULPHOGLUCOSAMINE SULPHOHYDROLASE"/>
    <property type="match status" value="1"/>
</dbReference>
<dbReference type="RefSeq" id="WP_136081887.1">
    <property type="nucleotide sequence ID" value="NZ_CAAHFG010000003.1"/>
</dbReference>
<keyword evidence="3" id="KW-0378">Hydrolase</keyword>
<dbReference type="Gene3D" id="3.40.720.10">
    <property type="entry name" value="Alkaline Phosphatase, subunit A"/>
    <property type="match status" value="1"/>
</dbReference>